<dbReference type="HOGENOM" id="CLU_1912512_0_0_5"/>
<sequence>MPGCLMTDAGQGDKHEAEPPNAESRLGELARDWITLWQSELTALAQDREWREGWTGLMTLWAGAATAAIGTAEALSRHDPPRRARPDGAPRPASSPAAPDAGGDAVERLHRRIAELEARLAALERDGQSGGS</sequence>
<proteinExistence type="predicted"/>
<feature type="compositionally biased region" description="Basic and acidic residues" evidence="1">
    <location>
        <begin position="75"/>
        <end position="88"/>
    </location>
</feature>
<name>A5G0R7_ACICJ</name>
<dbReference type="KEGG" id="acr:Acry_2254"/>
<dbReference type="EMBL" id="CP000697">
    <property type="protein sequence ID" value="ABQ31449.1"/>
    <property type="molecule type" value="Genomic_DNA"/>
</dbReference>
<feature type="region of interest" description="Disordered" evidence="1">
    <location>
        <begin position="1"/>
        <end position="26"/>
    </location>
</feature>
<evidence type="ECO:0000313" key="2">
    <source>
        <dbReference type="EMBL" id="ABQ31449.1"/>
    </source>
</evidence>
<dbReference type="STRING" id="349163.Acry_2254"/>
<dbReference type="eggNOG" id="ENOG502ZGCY">
    <property type="taxonomic scope" value="Bacteria"/>
</dbReference>
<organism evidence="2 3">
    <name type="scientific">Acidiphilium cryptum (strain JF-5)</name>
    <dbReference type="NCBI Taxonomy" id="349163"/>
    <lineage>
        <taxon>Bacteria</taxon>
        <taxon>Pseudomonadati</taxon>
        <taxon>Pseudomonadota</taxon>
        <taxon>Alphaproteobacteria</taxon>
        <taxon>Acetobacterales</taxon>
        <taxon>Acidocellaceae</taxon>
        <taxon>Acidiphilium</taxon>
    </lineage>
</organism>
<feature type="region of interest" description="Disordered" evidence="1">
    <location>
        <begin position="71"/>
        <end position="108"/>
    </location>
</feature>
<dbReference type="Proteomes" id="UP000000245">
    <property type="component" value="Chromosome"/>
</dbReference>
<evidence type="ECO:0000256" key="1">
    <source>
        <dbReference type="SAM" id="MobiDB-lite"/>
    </source>
</evidence>
<reference evidence="2 3" key="1">
    <citation type="submission" date="2007-05" db="EMBL/GenBank/DDBJ databases">
        <title>Complete sequence of chromosome of Acidiphilium cryptum JF-5.</title>
        <authorList>
            <consortium name="US DOE Joint Genome Institute"/>
            <person name="Copeland A."/>
            <person name="Lucas S."/>
            <person name="Lapidus A."/>
            <person name="Barry K."/>
            <person name="Detter J.C."/>
            <person name="Glavina del Rio T."/>
            <person name="Hammon N."/>
            <person name="Israni S."/>
            <person name="Dalin E."/>
            <person name="Tice H."/>
            <person name="Pitluck S."/>
            <person name="Sims D."/>
            <person name="Brettin T."/>
            <person name="Bruce D."/>
            <person name="Han C."/>
            <person name="Schmutz J."/>
            <person name="Larimer F."/>
            <person name="Land M."/>
            <person name="Hauser L."/>
            <person name="Kyrpides N."/>
            <person name="Kim E."/>
            <person name="Magnuson T."/>
            <person name="Richardson P."/>
        </authorList>
    </citation>
    <scope>NUCLEOTIDE SEQUENCE [LARGE SCALE GENOMIC DNA]</scope>
    <source>
        <strain evidence="2 3">JF-5</strain>
    </source>
</reference>
<accession>A5G0R7</accession>
<protein>
    <submittedName>
        <fullName evidence="2">Uncharacterized protein</fullName>
    </submittedName>
</protein>
<evidence type="ECO:0000313" key="3">
    <source>
        <dbReference type="Proteomes" id="UP000000245"/>
    </source>
</evidence>
<dbReference type="AlphaFoldDB" id="A5G0R7"/>
<feature type="compositionally biased region" description="Low complexity" evidence="1">
    <location>
        <begin position="90"/>
        <end position="104"/>
    </location>
</feature>
<gene>
    <name evidence="2" type="ordered locus">Acry_2254</name>
</gene>
<keyword evidence="3" id="KW-1185">Reference proteome</keyword>